<evidence type="ECO:0000313" key="1">
    <source>
        <dbReference type="EMBL" id="GAX04105.1"/>
    </source>
</evidence>
<accession>A0A1Z5IQQ7</accession>
<sequence>MMPKHLPVKIEKGYLLLADHDKPIKLSMIASIENMPSPFAKQGDWANDQTDITRINLKFGQGVIKTECLFKDVKYVINHY</sequence>
<comment type="caution">
    <text evidence="1">The sequence shown here is derived from an EMBL/GenBank/DDBJ whole genome shotgun (WGS) entry which is preliminary data.</text>
</comment>
<proteinExistence type="predicted"/>
<keyword evidence="2" id="KW-1185">Reference proteome</keyword>
<dbReference type="Proteomes" id="UP000198430">
    <property type="component" value="Unassembled WGS sequence"/>
</dbReference>
<protein>
    <submittedName>
        <fullName evidence="1">Uncharacterized protein</fullName>
    </submittedName>
</protein>
<gene>
    <name evidence="1" type="ORF">IWT140_01742</name>
</gene>
<reference evidence="1 2" key="1">
    <citation type="submission" date="2015-11" db="EMBL/GenBank/DDBJ databases">
        <title>Draft genome sequences of new species of the genus Lactobacillus isolated from orchardgrass silage.</title>
        <authorList>
            <person name="Tohno M."/>
            <person name="Tanizawa Y."/>
            <person name="Arita M."/>
        </authorList>
    </citation>
    <scope>NUCLEOTIDE SEQUENCE [LARGE SCALE GENOMIC DNA]</scope>
    <source>
        <strain evidence="1 2">IWT140</strain>
    </source>
</reference>
<name>A0A1Z5IQQ7_9LACO</name>
<dbReference type="EMBL" id="BCMH01000012">
    <property type="protein sequence ID" value="GAX04105.1"/>
    <property type="molecule type" value="Genomic_DNA"/>
</dbReference>
<evidence type="ECO:0000313" key="2">
    <source>
        <dbReference type="Proteomes" id="UP000198430"/>
    </source>
</evidence>
<organism evidence="1 2">
    <name type="scientific">Secundilactobacillus pentosiphilus</name>
    <dbReference type="NCBI Taxonomy" id="1714682"/>
    <lineage>
        <taxon>Bacteria</taxon>
        <taxon>Bacillati</taxon>
        <taxon>Bacillota</taxon>
        <taxon>Bacilli</taxon>
        <taxon>Lactobacillales</taxon>
        <taxon>Lactobacillaceae</taxon>
        <taxon>Secundilactobacillus</taxon>
    </lineage>
</organism>
<dbReference type="AlphaFoldDB" id="A0A1Z5IQQ7"/>